<feature type="signal peptide" evidence="3">
    <location>
        <begin position="1"/>
        <end position="24"/>
    </location>
</feature>
<keyword evidence="6" id="KW-1185">Reference proteome</keyword>
<dbReference type="Gene3D" id="3.10.620.30">
    <property type="match status" value="1"/>
</dbReference>
<dbReference type="Pfam" id="PF13559">
    <property type="entry name" value="DUF4129"/>
    <property type="match status" value="1"/>
</dbReference>
<dbReference type="AlphaFoldDB" id="A0A7W8A0Z0"/>
<accession>A0A7W8A0Z0</accession>
<dbReference type="GO" id="GO:0008233">
    <property type="term" value="F:peptidase activity"/>
    <property type="evidence" value="ECO:0007669"/>
    <property type="project" value="UniProtKB-KW"/>
</dbReference>
<protein>
    <submittedName>
        <fullName evidence="5">Transglutaminase-like putative cysteine protease</fullName>
    </submittedName>
</protein>
<evidence type="ECO:0000313" key="6">
    <source>
        <dbReference type="Proteomes" id="UP000568380"/>
    </source>
</evidence>
<sequence>MTARRVGGCALAVAAGLLPVLAFAGTFAPTPVEALANPRYVLPTAGAAAVTVATCLLTALATRIPAVTRSTAGAFVLAAYLALVLPSNVLGGPRRLLTSIPPLVPDGAELATVAVLAGLSSLMAAETVLRGKPVVRGLPLALLGTAAGLAVSAPAGAAAWLGPGAVLIVAAFLVLGAWPRGSGIHLAVVAVVPLVLAAGVAASLFAPGVLATRDRPLDARELIPQPVRPRQATSPLAQFPALHTGRAQVRLTVTTGRALTWLRYATLTAFDGSYWTSTATYWRAGTTLPEREHPHGTTTEHVRVEQPGPLGMLVSSGRPLEVSAAGLGVDPETGDVVLPDDQPVPPGYTVRSALASARPAELAADRPASGPAHDAAVAAFTGEAEKIAGAGRGYDGLRRLAAHFTSAAYAEDSSPSPPSGHGAWQIRHLMKETKRGTAEQYASAYAVLARSLGYDVRVVVGFRPATRRAGRYTITERDVDAWAEVRFERAGWVPFHPTPRGDRDRPPADRAEPAPEEEAASPIDAERHPSGHAAPAPASPRQQGPSWWWLLIPVVAGAAAAAVPLLKWTVRVRRRRTADPRGRVMAAWRETLDRSRDAGLRLAPGSTTGEAATAATTRFPSMAPPTADLLPLVDQAMYGGHEVGAAEGERAWALADAALAGLRTGLPIRRRMAAAMRPRWETLPISRRHARF</sequence>
<proteinExistence type="predicted"/>
<dbReference type="InterPro" id="IPR052901">
    <property type="entry name" value="Bact_TGase-like"/>
</dbReference>
<feature type="transmembrane region" description="Helical" evidence="2">
    <location>
        <begin position="185"/>
        <end position="206"/>
    </location>
</feature>
<dbReference type="GO" id="GO:0006508">
    <property type="term" value="P:proteolysis"/>
    <property type="evidence" value="ECO:0007669"/>
    <property type="project" value="UniProtKB-KW"/>
</dbReference>
<feature type="transmembrane region" description="Helical" evidence="2">
    <location>
        <begin position="547"/>
        <end position="566"/>
    </location>
</feature>
<keyword evidence="2" id="KW-0812">Transmembrane</keyword>
<keyword evidence="2" id="KW-1133">Transmembrane helix</keyword>
<dbReference type="EMBL" id="JACHIN010000002">
    <property type="protein sequence ID" value="MBB5076746.1"/>
    <property type="molecule type" value="Genomic_DNA"/>
</dbReference>
<feature type="transmembrane region" description="Helical" evidence="2">
    <location>
        <begin position="40"/>
        <end position="60"/>
    </location>
</feature>
<evidence type="ECO:0000256" key="3">
    <source>
        <dbReference type="SAM" id="SignalP"/>
    </source>
</evidence>
<feature type="compositionally biased region" description="Low complexity" evidence="1">
    <location>
        <begin position="531"/>
        <end position="540"/>
    </location>
</feature>
<dbReference type="RefSeq" id="WP_184960310.1">
    <property type="nucleotide sequence ID" value="NZ_JACHIN010000002.1"/>
</dbReference>
<evidence type="ECO:0000259" key="4">
    <source>
        <dbReference type="SMART" id="SM00460"/>
    </source>
</evidence>
<feature type="transmembrane region" description="Helical" evidence="2">
    <location>
        <begin position="72"/>
        <end position="90"/>
    </location>
</feature>
<feature type="domain" description="Transglutaminase-like" evidence="4">
    <location>
        <begin position="430"/>
        <end position="499"/>
    </location>
</feature>
<evidence type="ECO:0000256" key="2">
    <source>
        <dbReference type="SAM" id="Phobius"/>
    </source>
</evidence>
<dbReference type="InterPro" id="IPR038765">
    <property type="entry name" value="Papain-like_cys_pep_sf"/>
</dbReference>
<feature type="compositionally biased region" description="Basic and acidic residues" evidence="1">
    <location>
        <begin position="499"/>
        <end position="513"/>
    </location>
</feature>
<keyword evidence="2" id="KW-0472">Membrane</keyword>
<dbReference type="InterPro" id="IPR025403">
    <property type="entry name" value="TgpA-like_C"/>
</dbReference>
<gene>
    <name evidence="5" type="ORF">HNR40_002210</name>
</gene>
<feature type="chain" id="PRO_5031539831" evidence="3">
    <location>
        <begin position="25"/>
        <end position="692"/>
    </location>
</feature>
<dbReference type="InterPro" id="IPR002931">
    <property type="entry name" value="Transglutaminase-like"/>
</dbReference>
<name>A0A7W8A0Z0_9ACTN</name>
<evidence type="ECO:0000313" key="5">
    <source>
        <dbReference type="EMBL" id="MBB5076746.1"/>
    </source>
</evidence>
<dbReference type="SMART" id="SM00460">
    <property type="entry name" value="TGc"/>
    <property type="match status" value="1"/>
</dbReference>
<reference evidence="5 6" key="1">
    <citation type="submission" date="2020-08" db="EMBL/GenBank/DDBJ databases">
        <title>Genomic Encyclopedia of Type Strains, Phase IV (KMG-IV): sequencing the most valuable type-strain genomes for metagenomic binning, comparative biology and taxonomic classification.</title>
        <authorList>
            <person name="Goeker M."/>
        </authorList>
    </citation>
    <scope>NUCLEOTIDE SEQUENCE [LARGE SCALE GENOMIC DNA]</scope>
    <source>
        <strain evidence="5 6">DSM 45385</strain>
    </source>
</reference>
<evidence type="ECO:0000256" key="1">
    <source>
        <dbReference type="SAM" id="MobiDB-lite"/>
    </source>
</evidence>
<organism evidence="5 6">
    <name type="scientific">Nonomuraea endophytica</name>
    <dbReference type="NCBI Taxonomy" id="714136"/>
    <lineage>
        <taxon>Bacteria</taxon>
        <taxon>Bacillati</taxon>
        <taxon>Actinomycetota</taxon>
        <taxon>Actinomycetes</taxon>
        <taxon>Streptosporangiales</taxon>
        <taxon>Streptosporangiaceae</taxon>
        <taxon>Nonomuraea</taxon>
    </lineage>
</organism>
<dbReference type="SUPFAM" id="SSF54001">
    <property type="entry name" value="Cysteine proteinases"/>
    <property type="match status" value="1"/>
</dbReference>
<dbReference type="Proteomes" id="UP000568380">
    <property type="component" value="Unassembled WGS sequence"/>
</dbReference>
<feature type="transmembrane region" description="Helical" evidence="2">
    <location>
        <begin position="134"/>
        <end position="151"/>
    </location>
</feature>
<keyword evidence="5" id="KW-0378">Hydrolase</keyword>
<dbReference type="Pfam" id="PF01841">
    <property type="entry name" value="Transglut_core"/>
    <property type="match status" value="1"/>
</dbReference>
<comment type="caution">
    <text evidence="5">The sequence shown here is derived from an EMBL/GenBank/DDBJ whole genome shotgun (WGS) entry which is preliminary data.</text>
</comment>
<keyword evidence="5" id="KW-0645">Protease</keyword>
<dbReference type="PANTHER" id="PTHR42736">
    <property type="entry name" value="PROTEIN-GLUTAMINE GAMMA-GLUTAMYLTRANSFERASE"/>
    <property type="match status" value="1"/>
</dbReference>
<keyword evidence="3" id="KW-0732">Signal</keyword>
<feature type="transmembrane region" description="Helical" evidence="2">
    <location>
        <begin position="157"/>
        <end position="178"/>
    </location>
</feature>
<feature type="region of interest" description="Disordered" evidence="1">
    <location>
        <begin position="493"/>
        <end position="543"/>
    </location>
</feature>
<dbReference type="PANTHER" id="PTHR42736:SF1">
    <property type="entry name" value="PROTEIN-GLUTAMINE GAMMA-GLUTAMYLTRANSFERASE"/>
    <property type="match status" value="1"/>
</dbReference>
<feature type="transmembrane region" description="Helical" evidence="2">
    <location>
        <begin position="110"/>
        <end position="129"/>
    </location>
</feature>